<dbReference type="InParanoid" id="C8XF06"/>
<dbReference type="AlphaFoldDB" id="C8XF06"/>
<reference evidence="2" key="1">
    <citation type="submission" date="2009-09" db="EMBL/GenBank/DDBJ databases">
        <title>The complete genome of Nakamurella multipartita DSM 44233.</title>
        <authorList>
            <consortium name="US DOE Joint Genome Institute (JGI-PGF)"/>
            <person name="Lucas S."/>
            <person name="Copeland A."/>
            <person name="Lapidus A."/>
            <person name="Glavina del Rio T."/>
            <person name="Dalin E."/>
            <person name="Tice H."/>
            <person name="Bruce D."/>
            <person name="Goodwin L."/>
            <person name="Pitluck S."/>
            <person name="Kyrpides N."/>
            <person name="Mavromatis K."/>
            <person name="Ivanova N."/>
            <person name="Ovchinnikova G."/>
            <person name="Sims D."/>
            <person name="Meincke L."/>
            <person name="Brettin T."/>
            <person name="Detter J.C."/>
            <person name="Han C."/>
            <person name="Larimer F."/>
            <person name="Land M."/>
            <person name="Hauser L."/>
            <person name="Markowitz V."/>
            <person name="Cheng J.-F."/>
            <person name="Hugenholtz P."/>
            <person name="Woyke T."/>
            <person name="Wu D."/>
            <person name="Klenk H.-P."/>
            <person name="Eisen J.A."/>
        </authorList>
    </citation>
    <scope>NUCLEOTIDE SEQUENCE [LARGE SCALE GENOMIC DNA]</scope>
    <source>
        <strain evidence="2">ATCC 700099 / DSM 44233 / CIP 104796 / JCM 9543 / NBRC 105858 / Y-104</strain>
    </source>
</reference>
<evidence type="ECO:0000313" key="1">
    <source>
        <dbReference type="EMBL" id="ACV77892.1"/>
    </source>
</evidence>
<dbReference type="CDD" id="cd02439">
    <property type="entry name" value="DMB-PRT_CobT"/>
    <property type="match status" value="1"/>
</dbReference>
<dbReference type="KEGG" id="nml:Namu_1493"/>
<dbReference type="eggNOG" id="COG2038">
    <property type="taxonomic scope" value="Bacteria"/>
</dbReference>
<proteinExistence type="predicted"/>
<dbReference type="InterPro" id="IPR036087">
    <property type="entry name" value="Nict_dMeBzImd_PRibTrfase_sf"/>
</dbReference>
<keyword evidence="1" id="KW-0808">Transferase</keyword>
<organism evidence="1 2">
    <name type="scientific">Nakamurella multipartita (strain ATCC 700099 / DSM 44233 / CIP 104796 / JCM 9543 / NBRC 105858 / Y-104)</name>
    <name type="common">Microsphaera multipartita</name>
    <dbReference type="NCBI Taxonomy" id="479431"/>
    <lineage>
        <taxon>Bacteria</taxon>
        <taxon>Bacillati</taxon>
        <taxon>Actinomycetota</taxon>
        <taxon>Actinomycetes</taxon>
        <taxon>Nakamurellales</taxon>
        <taxon>Nakamurellaceae</taxon>
        <taxon>Nakamurella</taxon>
    </lineage>
</organism>
<dbReference type="InterPro" id="IPR003200">
    <property type="entry name" value="Nict_dMeBzImd_PRibTrfase"/>
</dbReference>
<accession>C8XF06</accession>
<dbReference type="RefSeq" id="WP_015746798.1">
    <property type="nucleotide sequence ID" value="NC_013235.1"/>
</dbReference>
<dbReference type="STRING" id="479431.Namu_1493"/>
<dbReference type="EC" id="2.4.2.21" evidence="1"/>
<dbReference type="OrthoDB" id="9781491at2"/>
<gene>
    <name evidence="1" type="ordered locus">Namu_1493</name>
</gene>
<dbReference type="Gene3D" id="3.40.50.10210">
    <property type="match status" value="1"/>
</dbReference>
<dbReference type="Proteomes" id="UP000002218">
    <property type="component" value="Chromosome"/>
</dbReference>
<protein>
    <submittedName>
        <fullName evidence="1">Nicotinate-nucleotide--dimethylbenzimidazolephos phoribosyltransferase</fullName>
        <ecNumber evidence="1">2.4.2.21</ecNumber>
    </submittedName>
</protein>
<keyword evidence="1" id="KW-0328">Glycosyltransferase</keyword>
<sequence>MVLDLPPVPALDAEAVLAAAAVRDRLPVGALGVWASVIDLLAGSRGPGDGPLLPHPRLTVFAADHAVSQAAISAAPASQSVARAVELATGVGLAAGLARHSGVGVNVVDVGLAVPDPAVPDRLAQARPAGRIDRSDALTEDELAAAVQAGRDQADAAVDSGADLLVGATCGVGVSTPVAAITAALTAMEPVEATSRGSGIDDNAWIRKAAIVRDALFRIRRAGADALTMLRVGGGPDLAALTGFIAQAAVRRTPVLVHDMPSTVAAVLAHRLAPGADTYLLVSSLAPERGHPRLLDLLGRQPLTDWSTTGHSGVGALLVLPSLLAAVGAFDAVDRAVTPPRSAEAISTWDATLL</sequence>
<dbReference type="PANTHER" id="PTHR43463:SF1">
    <property type="entry name" value="NICOTINATE-NUCLEOTIDE--DIMETHYLBENZIMIDAZOLE PHOSPHORIBOSYLTRANSFERASE"/>
    <property type="match status" value="1"/>
</dbReference>
<dbReference type="HOGENOM" id="CLU_002982_0_2_11"/>
<evidence type="ECO:0000313" key="2">
    <source>
        <dbReference type="Proteomes" id="UP000002218"/>
    </source>
</evidence>
<dbReference type="PANTHER" id="PTHR43463">
    <property type="entry name" value="NICOTINATE-NUCLEOTIDE--DIMETHYLBENZIMIDAZOLE PHOSPHORIBOSYLTRANSFERASE"/>
    <property type="match status" value="1"/>
</dbReference>
<dbReference type="EMBL" id="CP001737">
    <property type="protein sequence ID" value="ACV77892.1"/>
    <property type="molecule type" value="Genomic_DNA"/>
</dbReference>
<dbReference type="SUPFAM" id="SSF52733">
    <property type="entry name" value="Nicotinate mononucleotide:5,6-dimethylbenzimidazole phosphoribosyltransferase (CobT)"/>
    <property type="match status" value="1"/>
</dbReference>
<name>C8XF06_NAKMY</name>
<dbReference type="Pfam" id="PF02277">
    <property type="entry name" value="DBI_PRT"/>
    <property type="match status" value="1"/>
</dbReference>
<dbReference type="GO" id="GO:0008939">
    <property type="term" value="F:nicotinate-nucleotide-dimethylbenzimidazole phosphoribosyltransferase activity"/>
    <property type="evidence" value="ECO:0007669"/>
    <property type="project" value="UniProtKB-EC"/>
</dbReference>
<keyword evidence="2" id="KW-1185">Reference proteome</keyword>
<reference evidence="1 2" key="2">
    <citation type="journal article" date="2010" name="Stand. Genomic Sci.">
        <title>Complete genome sequence of Nakamurella multipartita type strain (Y-104).</title>
        <authorList>
            <person name="Tice H."/>
            <person name="Mayilraj S."/>
            <person name="Sims D."/>
            <person name="Lapidus A."/>
            <person name="Nolan M."/>
            <person name="Lucas S."/>
            <person name="Glavina Del Rio T."/>
            <person name="Copeland A."/>
            <person name="Cheng J.F."/>
            <person name="Meincke L."/>
            <person name="Bruce D."/>
            <person name="Goodwin L."/>
            <person name="Pitluck S."/>
            <person name="Ivanova N."/>
            <person name="Mavromatis K."/>
            <person name="Ovchinnikova G."/>
            <person name="Pati A."/>
            <person name="Chen A."/>
            <person name="Palaniappan K."/>
            <person name="Land M."/>
            <person name="Hauser L."/>
            <person name="Chang Y.J."/>
            <person name="Jeffries C.D."/>
            <person name="Detter J.C."/>
            <person name="Brettin T."/>
            <person name="Rohde M."/>
            <person name="Goker M."/>
            <person name="Bristow J."/>
            <person name="Eisen J.A."/>
            <person name="Markowitz V."/>
            <person name="Hugenholtz P."/>
            <person name="Kyrpides N.C."/>
            <person name="Klenk H.P."/>
            <person name="Chen F."/>
        </authorList>
    </citation>
    <scope>NUCLEOTIDE SEQUENCE [LARGE SCALE GENOMIC DNA]</scope>
    <source>
        <strain evidence="2">ATCC 700099 / DSM 44233 / CIP 104796 / JCM 9543 / NBRC 105858 / Y-104</strain>
    </source>
</reference>